<dbReference type="Pfam" id="PF02504">
    <property type="entry name" value="FA_synthesis"/>
    <property type="match status" value="1"/>
</dbReference>
<protein>
    <submittedName>
        <fullName evidence="2">Glycine/sarcosine/betaine reductase complex component C subunit alpha</fullName>
        <ecNumber evidence="2">1.21.4.-</ecNumber>
    </submittedName>
</protein>
<dbReference type="GO" id="GO:0016491">
    <property type="term" value="F:oxidoreductase activity"/>
    <property type="evidence" value="ECO:0007669"/>
    <property type="project" value="UniProtKB-KW"/>
</dbReference>
<accession>A0AAU7VLL0</accession>
<dbReference type="SUPFAM" id="SSF53659">
    <property type="entry name" value="Isocitrate/Isopropylmalate dehydrogenase-like"/>
    <property type="match status" value="1"/>
</dbReference>
<dbReference type="EMBL" id="CP158367">
    <property type="protein sequence ID" value="XBX74742.1"/>
    <property type="molecule type" value="Genomic_DNA"/>
</dbReference>
<dbReference type="AlphaFoldDB" id="A0AAU7VLL0"/>
<name>A0AAU7VLL0_9FIRM</name>
<dbReference type="PIRSF" id="PIRSF036593">
    <property type="entry name" value="GrdD"/>
    <property type="match status" value="1"/>
</dbReference>
<dbReference type="RefSeq" id="WP_350343491.1">
    <property type="nucleotide sequence ID" value="NZ_CP158367.1"/>
</dbReference>
<evidence type="ECO:0000313" key="2">
    <source>
        <dbReference type="EMBL" id="XBX74742.1"/>
    </source>
</evidence>
<dbReference type="GO" id="GO:0006633">
    <property type="term" value="P:fatty acid biosynthetic process"/>
    <property type="evidence" value="ECO:0007669"/>
    <property type="project" value="InterPro"/>
</dbReference>
<dbReference type="Gene3D" id="3.40.718.10">
    <property type="entry name" value="Isopropylmalate Dehydrogenase"/>
    <property type="match status" value="1"/>
</dbReference>
<sequence>MTHEKQVSNALYSMADALEGKNTAHKTKIALTTIGSELPAEELVQGALTACSKNPLLEVVIIGPKTNAPFEQYNTDCEKEAHTHLEKLLKEKEVQGAVTLHYNFPLGTSTVGKVNAIGSGKEMYIATTTGTSAANRVEAMILNAILGISAAKSGGIKSPSIGVLNVEGARQVEKALNTLKENGLEFSMGESVRRDGGSVLRGNDILAGSCDVVVCDTLTGNILMKLFTASNTGGQKETVGWGYGPGIGRNMDNIISIISRASGAPVVSGALQYTYEMVSGDLPTTAKNQFKQGDKAGLKELLAELTKPQQKTEEVSAPPKKTVTEEITGIDILQLDDGVQVLWKEGIYAESGMGCAGPVIMVNPEDLDKAKKSLKANKIL</sequence>
<dbReference type="GO" id="GO:0016747">
    <property type="term" value="F:acyltransferase activity, transferring groups other than amino-acyl groups"/>
    <property type="evidence" value="ECO:0007669"/>
    <property type="project" value="InterPro"/>
</dbReference>
<feature type="active site" evidence="1">
    <location>
        <position position="355"/>
    </location>
</feature>
<proteinExistence type="predicted"/>
<dbReference type="InterPro" id="IPR003664">
    <property type="entry name" value="FA_synthesis"/>
</dbReference>
<dbReference type="NCBIfam" id="NF040747">
    <property type="entry name" value="reduct_C_alpha"/>
    <property type="match status" value="1"/>
</dbReference>
<organism evidence="2">
    <name type="scientific">Proteinivorax tanatarense</name>
    <dbReference type="NCBI Taxonomy" id="1260629"/>
    <lineage>
        <taxon>Bacteria</taxon>
        <taxon>Bacillati</taxon>
        <taxon>Bacillota</taxon>
        <taxon>Clostridia</taxon>
        <taxon>Eubacteriales</taxon>
        <taxon>Proteinivoracaceae</taxon>
        <taxon>Proteinivorax</taxon>
    </lineage>
</organism>
<reference evidence="2" key="2">
    <citation type="submission" date="2024-06" db="EMBL/GenBank/DDBJ databases">
        <authorList>
            <person name="Petrova K.O."/>
            <person name="Toshchakov S.V."/>
            <person name="Boltjanskaja Y.V."/>
            <person name="Kevbrin V."/>
        </authorList>
    </citation>
    <scope>NUCLEOTIDE SEQUENCE</scope>
    <source>
        <strain evidence="2">Z-910T</strain>
    </source>
</reference>
<gene>
    <name evidence="2" type="primary">grdD</name>
    <name evidence="2" type="ORF">PRVXT_002800</name>
</gene>
<keyword evidence="2" id="KW-0560">Oxidoreductase</keyword>
<dbReference type="EC" id="1.21.4.-" evidence="2"/>
<dbReference type="InterPro" id="IPR012116">
    <property type="entry name" value="Gly_reductase_pC_asu"/>
</dbReference>
<evidence type="ECO:0000256" key="1">
    <source>
        <dbReference type="PIRSR" id="PIRSR036593-50"/>
    </source>
</evidence>
<reference evidence="2" key="1">
    <citation type="journal article" date="2013" name="Extremophiles">
        <title>Proteinivorax tanatarense gen. nov., sp. nov., an anaerobic, haloalkaliphilic, proteolytic bacterium isolated from a decaying algal bloom, and proposal of Proteinivoraceae fam. nov.</title>
        <authorList>
            <person name="Kevbrin V."/>
            <person name="Boltyanskaya Y."/>
            <person name="Zhilina T."/>
            <person name="Kolganova T."/>
            <person name="Lavrentjeva E."/>
            <person name="Kuznetsov B."/>
        </authorList>
    </citation>
    <scope>NUCLEOTIDE SEQUENCE</scope>
    <source>
        <strain evidence="2">Z-910T</strain>
    </source>
</reference>